<evidence type="ECO:0000256" key="3">
    <source>
        <dbReference type="SAM" id="MobiDB-lite"/>
    </source>
</evidence>
<gene>
    <name evidence="5" type="ORF">SAMN04489860_1281</name>
</gene>
<dbReference type="PANTHER" id="PTHR45663:SF11">
    <property type="entry name" value="GEO12009P1"/>
    <property type="match status" value="1"/>
</dbReference>
<comment type="similarity">
    <text evidence="1">Belongs to the thioredoxin family.</text>
</comment>
<dbReference type="Pfam" id="PF00085">
    <property type="entry name" value="Thioredoxin"/>
    <property type="match status" value="1"/>
</dbReference>
<keyword evidence="2" id="KW-0676">Redox-active center</keyword>
<sequence>MSDVNPQSSFDVRGAVDLAALARPQSPPPGQPGGAPAPGGYVVDVTAASFEEIVQGSTQYPVVVLLWLPTDEANAKVAADLGTLADDYAGRFLLARVDAQAEQQIAAAFQVEGVPTVVLLLNGQPFPLFQGGAELEQMRQVFDEILQQAEANGIVGRAPLQGEAPQTAEESEPEQEPELPPLHQEAYDAIERDDFEAAAAAFTKASKQDPKDELAVAGLAQVGLLSRTRGKDLAQVRKAAADAPADVDAQLDVADMDMLGGKVEDALGRLLELLPGLDADAKEKIRVRLLDYFQVVGTQDPRVAKARQQLAISLY</sequence>
<evidence type="ECO:0000313" key="6">
    <source>
        <dbReference type="Proteomes" id="UP000185663"/>
    </source>
</evidence>
<dbReference type="eggNOG" id="COG3118">
    <property type="taxonomic scope" value="Bacteria"/>
</dbReference>
<dbReference type="GO" id="GO:0006950">
    <property type="term" value="P:response to stress"/>
    <property type="evidence" value="ECO:0007669"/>
    <property type="project" value="UniProtKB-ARBA"/>
</dbReference>
<dbReference type="InterPro" id="IPR011990">
    <property type="entry name" value="TPR-like_helical_dom_sf"/>
</dbReference>
<dbReference type="InterPro" id="IPR036249">
    <property type="entry name" value="Thioredoxin-like_sf"/>
</dbReference>
<dbReference type="PROSITE" id="PS51352">
    <property type="entry name" value="THIOREDOXIN_2"/>
    <property type="match status" value="1"/>
</dbReference>
<dbReference type="EMBL" id="LT629776">
    <property type="protein sequence ID" value="SDS31733.1"/>
    <property type="molecule type" value="Genomic_DNA"/>
</dbReference>
<organism evidence="5 6">
    <name type="scientific">Paraoerskovia marina</name>
    <dbReference type="NCBI Taxonomy" id="545619"/>
    <lineage>
        <taxon>Bacteria</taxon>
        <taxon>Bacillati</taxon>
        <taxon>Actinomycetota</taxon>
        <taxon>Actinomycetes</taxon>
        <taxon>Micrococcales</taxon>
        <taxon>Cellulomonadaceae</taxon>
        <taxon>Paraoerskovia</taxon>
    </lineage>
</organism>
<accession>A0A1H1R7Q4</accession>
<dbReference type="Gene3D" id="3.40.30.10">
    <property type="entry name" value="Glutaredoxin"/>
    <property type="match status" value="1"/>
</dbReference>
<dbReference type="InterPro" id="IPR013766">
    <property type="entry name" value="Thioredoxin_domain"/>
</dbReference>
<protein>
    <submittedName>
        <fullName evidence="5">Putative thioredoxin</fullName>
    </submittedName>
</protein>
<dbReference type="GO" id="GO:0005737">
    <property type="term" value="C:cytoplasm"/>
    <property type="evidence" value="ECO:0007669"/>
    <property type="project" value="TreeGrafter"/>
</dbReference>
<dbReference type="GO" id="GO:0015035">
    <property type="term" value="F:protein-disulfide reductase activity"/>
    <property type="evidence" value="ECO:0007669"/>
    <property type="project" value="TreeGrafter"/>
</dbReference>
<evidence type="ECO:0000259" key="4">
    <source>
        <dbReference type="PROSITE" id="PS51352"/>
    </source>
</evidence>
<dbReference type="STRING" id="545619.SAMN04489860_1281"/>
<feature type="domain" description="Thioredoxin" evidence="4">
    <location>
        <begin position="31"/>
        <end position="147"/>
    </location>
</feature>
<evidence type="ECO:0000256" key="1">
    <source>
        <dbReference type="ARBA" id="ARBA00008987"/>
    </source>
</evidence>
<evidence type="ECO:0000256" key="2">
    <source>
        <dbReference type="ARBA" id="ARBA00023284"/>
    </source>
</evidence>
<dbReference type="RefSeq" id="WP_083371987.1">
    <property type="nucleotide sequence ID" value="NZ_LT629776.1"/>
</dbReference>
<dbReference type="Gene3D" id="1.25.40.10">
    <property type="entry name" value="Tetratricopeptide repeat domain"/>
    <property type="match status" value="1"/>
</dbReference>
<keyword evidence="6" id="KW-1185">Reference proteome</keyword>
<dbReference type="Pfam" id="PF14561">
    <property type="entry name" value="TPR_20"/>
    <property type="match status" value="1"/>
</dbReference>
<dbReference type="PANTHER" id="PTHR45663">
    <property type="entry name" value="GEO12009P1"/>
    <property type="match status" value="1"/>
</dbReference>
<dbReference type="AlphaFoldDB" id="A0A1H1R7Q4"/>
<dbReference type="OrthoDB" id="5181746at2"/>
<feature type="region of interest" description="Disordered" evidence="3">
    <location>
        <begin position="162"/>
        <end position="181"/>
    </location>
</feature>
<reference evidence="6" key="1">
    <citation type="submission" date="2016-10" db="EMBL/GenBank/DDBJ databases">
        <authorList>
            <person name="Varghese N."/>
            <person name="Submissions S."/>
        </authorList>
    </citation>
    <scope>NUCLEOTIDE SEQUENCE [LARGE SCALE GENOMIC DNA]</scope>
    <source>
        <strain evidence="6">DSM 22126</strain>
    </source>
</reference>
<proteinExistence type="inferred from homology"/>
<dbReference type="Proteomes" id="UP000185663">
    <property type="component" value="Chromosome I"/>
</dbReference>
<dbReference type="SUPFAM" id="SSF48452">
    <property type="entry name" value="TPR-like"/>
    <property type="match status" value="1"/>
</dbReference>
<name>A0A1H1R7Q4_9CELL</name>
<dbReference type="SUPFAM" id="SSF52833">
    <property type="entry name" value="Thioredoxin-like"/>
    <property type="match status" value="1"/>
</dbReference>
<evidence type="ECO:0000313" key="5">
    <source>
        <dbReference type="EMBL" id="SDS31733.1"/>
    </source>
</evidence>